<gene>
    <name evidence="1" type="ORF">Amon02_000965700</name>
</gene>
<sequence>MTEEKQQVIDPTLDRRTLFVRSIPFDATNEELSDYFSNFSPVKHAVIVLDNEKNSRGFGFVSFSTDDDALTALNESKKAKFKDTRLLRVDIAKRRDRKKEDGKPAPVKKEADAAQKVMKKSARLIIRNLPWSVRHPNDLKKVFEKYGPVKDAHIPKGKGGRMSGFGFVTMSRHAVAQRVVKESVGLKIGDREVAVDFAVDKKSWEQHKEKEEEEESEEEADESDEDGDHDDNNEDKKEDEDVDVKLETEEDKKSDEEESDDEDDEDDIDTRKIHHFH</sequence>
<proteinExistence type="predicted"/>
<reference evidence="1" key="1">
    <citation type="submission" date="2023-04" db="EMBL/GenBank/DDBJ databases">
        <title>Ambrosiozyma monospora NBRC 10751.</title>
        <authorList>
            <person name="Ichikawa N."/>
            <person name="Sato H."/>
            <person name="Tonouchi N."/>
        </authorList>
    </citation>
    <scope>NUCLEOTIDE SEQUENCE</scope>
    <source>
        <strain evidence="1">NBRC 10751</strain>
    </source>
</reference>
<dbReference type="EMBL" id="BSXS01009169">
    <property type="protein sequence ID" value="GME94812.1"/>
    <property type="molecule type" value="Genomic_DNA"/>
</dbReference>
<accession>A0ACB5TVR4</accession>
<dbReference type="Proteomes" id="UP001165064">
    <property type="component" value="Unassembled WGS sequence"/>
</dbReference>
<evidence type="ECO:0000313" key="1">
    <source>
        <dbReference type="EMBL" id="GME94812.1"/>
    </source>
</evidence>
<keyword evidence="2" id="KW-1185">Reference proteome</keyword>
<evidence type="ECO:0000313" key="2">
    <source>
        <dbReference type="Proteomes" id="UP001165064"/>
    </source>
</evidence>
<name>A0ACB5TVR4_AMBMO</name>
<organism evidence="1 2">
    <name type="scientific">Ambrosiozyma monospora</name>
    <name type="common">Yeast</name>
    <name type="synonym">Endomycopsis monosporus</name>
    <dbReference type="NCBI Taxonomy" id="43982"/>
    <lineage>
        <taxon>Eukaryota</taxon>
        <taxon>Fungi</taxon>
        <taxon>Dikarya</taxon>
        <taxon>Ascomycota</taxon>
        <taxon>Saccharomycotina</taxon>
        <taxon>Pichiomycetes</taxon>
        <taxon>Pichiales</taxon>
        <taxon>Pichiaceae</taxon>
        <taxon>Ambrosiozyma</taxon>
    </lineage>
</organism>
<protein>
    <submittedName>
        <fullName evidence="1">Unnamed protein product</fullName>
    </submittedName>
</protein>
<comment type="caution">
    <text evidence="1">The sequence shown here is derived from an EMBL/GenBank/DDBJ whole genome shotgun (WGS) entry which is preliminary data.</text>
</comment>